<dbReference type="Proteomes" id="UP000297280">
    <property type="component" value="Unassembled WGS sequence"/>
</dbReference>
<organism evidence="2 3">
    <name type="scientific">Botrytis porri</name>
    <dbReference type="NCBI Taxonomy" id="87229"/>
    <lineage>
        <taxon>Eukaryota</taxon>
        <taxon>Fungi</taxon>
        <taxon>Dikarya</taxon>
        <taxon>Ascomycota</taxon>
        <taxon>Pezizomycotina</taxon>
        <taxon>Leotiomycetes</taxon>
        <taxon>Helotiales</taxon>
        <taxon>Sclerotiniaceae</taxon>
        <taxon>Botrytis</taxon>
    </lineage>
</organism>
<evidence type="ECO:0008006" key="4">
    <source>
        <dbReference type="Google" id="ProtNLM"/>
    </source>
</evidence>
<dbReference type="Gene3D" id="3.40.50.12780">
    <property type="entry name" value="N-terminal domain of ligase-like"/>
    <property type="match status" value="1"/>
</dbReference>
<name>A0A4Z1L353_9HELO</name>
<feature type="region of interest" description="Disordered" evidence="1">
    <location>
        <begin position="1"/>
        <end position="21"/>
    </location>
</feature>
<evidence type="ECO:0000256" key="1">
    <source>
        <dbReference type="SAM" id="MobiDB-lite"/>
    </source>
</evidence>
<reference evidence="2 3" key="1">
    <citation type="submission" date="2017-12" db="EMBL/GenBank/DDBJ databases">
        <title>Comparative genomics of Botrytis spp.</title>
        <authorList>
            <person name="Valero-Jimenez C.A."/>
            <person name="Tapia P."/>
            <person name="Veloso J."/>
            <person name="Silva-Moreno E."/>
            <person name="Staats M."/>
            <person name="Valdes J.H."/>
            <person name="Van Kan J.A.L."/>
        </authorList>
    </citation>
    <scope>NUCLEOTIDE SEQUENCE [LARGE SCALE GENOMIC DNA]</scope>
    <source>
        <strain evidence="2 3">MUCL3349</strain>
    </source>
</reference>
<evidence type="ECO:0000313" key="2">
    <source>
        <dbReference type="EMBL" id="TGO90993.1"/>
    </source>
</evidence>
<comment type="caution">
    <text evidence="2">The sequence shown here is derived from an EMBL/GenBank/DDBJ whole genome shotgun (WGS) entry which is preliminary data.</text>
</comment>
<accession>A0A4Z1L353</accession>
<dbReference type="SUPFAM" id="SSF56801">
    <property type="entry name" value="Acetyl-CoA synthetase-like"/>
    <property type="match status" value="1"/>
</dbReference>
<sequence>MSRNLKADRSNIASPHIAPPHHLSNDPSLHYHVLQSAFNHLPSTSPQPPTVAPVVKLHDYLRVLTIPSIEELLNTTYVHFPYEKSFEEAKGEPLVALHTSGTTRLLKPVIFTRDYAAAYVRTLQSEPPEGFESLDRKSEGERTSAICVMIAAIANQTTCIFPPPAAITTAALQWKHSTHTNDVVGILGGPPLVADCAKNPELLDFFASHAGLMCYGGGDVALALGDIVSTKLDLYTSHGSTESVSYPLIRKIGDRDPKDWRYCHPHPAAELQF</sequence>
<protein>
    <recommendedName>
        <fullName evidence="4">AMP-dependent synthetase/ligase domain-containing protein</fullName>
    </recommendedName>
</protein>
<gene>
    <name evidence="2" type="ORF">BPOR_0043g00040</name>
</gene>
<dbReference type="InterPro" id="IPR042099">
    <property type="entry name" value="ANL_N_sf"/>
</dbReference>
<dbReference type="AlphaFoldDB" id="A0A4Z1L353"/>
<keyword evidence="3" id="KW-1185">Reference proteome</keyword>
<evidence type="ECO:0000313" key="3">
    <source>
        <dbReference type="Proteomes" id="UP000297280"/>
    </source>
</evidence>
<proteinExistence type="predicted"/>
<dbReference type="EMBL" id="PQXO01000043">
    <property type="protein sequence ID" value="TGO90993.1"/>
    <property type="molecule type" value="Genomic_DNA"/>
</dbReference>